<dbReference type="Gene3D" id="1.20.58.320">
    <property type="entry name" value="TPR-like"/>
    <property type="match status" value="1"/>
</dbReference>
<dbReference type="PANTHER" id="PTHR23004">
    <property type="entry name" value="DOUBLECORTIN DOMAIN CONTAINING 2"/>
    <property type="match status" value="1"/>
</dbReference>
<proteinExistence type="predicted"/>
<dbReference type="RefSeq" id="WP_320500317.1">
    <property type="nucleotide sequence ID" value="NZ_JAXCLX010000001.1"/>
</dbReference>
<protein>
    <submittedName>
        <fullName evidence="1">DUF924 family protein</fullName>
    </submittedName>
</protein>
<keyword evidence="2" id="KW-1185">Reference proteome</keyword>
<sequence>MTDPRAVLDFWFSPRAKAVWFEKDRAFDEEIRVRFGAAIHEAQMGGLRAWEESPTGCLALLILLDQMARNIHRGAAKAFLGDPRALAIADAAIARDFDKGLPFSQRRFFYIPFEHAEDMVHQERSIMLFTQLFEAATPAERAEAEVQLDYAHRHRDIIKRFGRYPHRNEALGRPSTENEIAFLKTPGSSF</sequence>
<dbReference type="Gene3D" id="1.25.40.10">
    <property type="entry name" value="Tetratricopeptide repeat domain"/>
    <property type="match status" value="1"/>
</dbReference>
<dbReference type="Pfam" id="PF06041">
    <property type="entry name" value="DUF924"/>
    <property type="match status" value="1"/>
</dbReference>
<name>A0ABU5DY74_9PROT</name>
<gene>
    <name evidence="1" type="ORF">SMD31_08165</name>
</gene>
<dbReference type="PANTHER" id="PTHR23004:SF7">
    <property type="entry name" value="DUF924-DOMAIN-CONTAINING PROTEIN"/>
    <property type="match status" value="1"/>
</dbReference>
<evidence type="ECO:0000313" key="2">
    <source>
        <dbReference type="Proteomes" id="UP001271769"/>
    </source>
</evidence>
<evidence type="ECO:0000313" key="1">
    <source>
        <dbReference type="EMBL" id="MDY0871894.1"/>
    </source>
</evidence>
<reference evidence="1 2" key="1">
    <citation type="journal article" date="2013" name="Antonie Van Leeuwenhoek">
        <title>Dongia rigui sp. nov., isolated from freshwater of a large wetland in Korea.</title>
        <authorList>
            <person name="Baik K.S."/>
            <person name="Hwang Y.M."/>
            <person name="Choi J.S."/>
            <person name="Kwon J."/>
            <person name="Seong C.N."/>
        </authorList>
    </citation>
    <scope>NUCLEOTIDE SEQUENCE [LARGE SCALE GENOMIC DNA]</scope>
    <source>
        <strain evidence="1 2">04SU4-P</strain>
    </source>
</reference>
<dbReference type="Proteomes" id="UP001271769">
    <property type="component" value="Unassembled WGS sequence"/>
</dbReference>
<dbReference type="InterPro" id="IPR011990">
    <property type="entry name" value="TPR-like_helical_dom_sf"/>
</dbReference>
<accession>A0ABU5DY74</accession>
<comment type="caution">
    <text evidence="1">The sequence shown here is derived from an EMBL/GenBank/DDBJ whole genome shotgun (WGS) entry which is preliminary data.</text>
</comment>
<organism evidence="1 2">
    <name type="scientific">Dongia rigui</name>
    <dbReference type="NCBI Taxonomy" id="940149"/>
    <lineage>
        <taxon>Bacteria</taxon>
        <taxon>Pseudomonadati</taxon>
        <taxon>Pseudomonadota</taxon>
        <taxon>Alphaproteobacteria</taxon>
        <taxon>Rhodospirillales</taxon>
        <taxon>Dongiaceae</taxon>
        <taxon>Dongia</taxon>
    </lineage>
</organism>
<dbReference type="InterPro" id="IPR010323">
    <property type="entry name" value="DUF924"/>
</dbReference>
<dbReference type="EMBL" id="JAXCLX010000001">
    <property type="protein sequence ID" value="MDY0871894.1"/>
    <property type="molecule type" value="Genomic_DNA"/>
</dbReference>
<dbReference type="SUPFAM" id="SSF48452">
    <property type="entry name" value="TPR-like"/>
    <property type="match status" value="1"/>
</dbReference>